<dbReference type="CDD" id="cd05126">
    <property type="entry name" value="Mth938"/>
    <property type="match status" value="1"/>
</dbReference>
<comment type="subcellular location">
    <subcellularLocation>
        <location evidence="1">Cytoplasm</location>
    </subcellularLocation>
</comment>
<dbReference type="Pfam" id="PF04430">
    <property type="entry name" value="DUF498"/>
    <property type="match status" value="1"/>
</dbReference>
<dbReference type="InterPro" id="IPR007523">
    <property type="entry name" value="NDUFAF3/AAMDC"/>
</dbReference>
<organism evidence="3 4">
    <name type="scientific">Thermococcus eurythermalis</name>
    <dbReference type="NCBI Taxonomy" id="1505907"/>
    <lineage>
        <taxon>Archaea</taxon>
        <taxon>Methanobacteriati</taxon>
        <taxon>Methanobacteriota</taxon>
        <taxon>Thermococci</taxon>
        <taxon>Thermococcales</taxon>
        <taxon>Thermococcaceae</taxon>
        <taxon>Thermococcus</taxon>
    </lineage>
</organism>
<dbReference type="InterPro" id="IPR036748">
    <property type="entry name" value="MTH938-like_sf"/>
</dbReference>
<dbReference type="GeneID" id="25151850"/>
<dbReference type="HOGENOM" id="CLU_074390_5_0_2"/>
<dbReference type="InterPro" id="IPR034096">
    <property type="entry name" value="AAMDC"/>
</dbReference>
<dbReference type="PANTHER" id="PTHR15811">
    <property type="entry name" value="MTH938 DOMAIN-CONTAINING PROTEIN"/>
    <property type="match status" value="1"/>
</dbReference>
<keyword evidence="4" id="KW-1185">Reference proteome</keyword>
<evidence type="ECO:0000313" key="3">
    <source>
        <dbReference type="EMBL" id="AIU68880.1"/>
    </source>
</evidence>
<proteinExistence type="predicted"/>
<dbReference type="SUPFAM" id="SSF64076">
    <property type="entry name" value="MTH938-like"/>
    <property type="match status" value="1"/>
</dbReference>
<dbReference type="GO" id="GO:0005737">
    <property type="term" value="C:cytoplasm"/>
    <property type="evidence" value="ECO:0007669"/>
    <property type="project" value="UniProtKB-SubCell"/>
</dbReference>
<evidence type="ECO:0000313" key="4">
    <source>
        <dbReference type="Proteomes" id="UP000029980"/>
    </source>
</evidence>
<accession>A0A097QQY9</accession>
<dbReference type="FunFam" id="3.40.1230.10:FF:000001">
    <property type="entry name" value="Adipogenesis-associated, Mth938 domain-containing"/>
    <property type="match status" value="1"/>
</dbReference>
<evidence type="ECO:0000256" key="2">
    <source>
        <dbReference type="ARBA" id="ARBA00022490"/>
    </source>
</evidence>
<dbReference type="KEGG" id="teu:TEU_00200"/>
<dbReference type="PANTHER" id="PTHR15811:SF5">
    <property type="entry name" value="MTH938 DOMAIN-CONTAINING PROTEIN"/>
    <property type="match status" value="1"/>
</dbReference>
<keyword evidence="2" id="KW-0963">Cytoplasm</keyword>
<dbReference type="AlphaFoldDB" id="A0A097QQY9"/>
<dbReference type="Gene3D" id="3.40.1230.10">
    <property type="entry name" value="MTH938-like"/>
    <property type="match status" value="1"/>
</dbReference>
<dbReference type="OrthoDB" id="117324at2157"/>
<gene>
    <name evidence="3" type="ORF">TEU_00200</name>
</gene>
<dbReference type="EMBL" id="CP008887">
    <property type="protein sequence ID" value="AIU68880.1"/>
    <property type="molecule type" value="Genomic_DNA"/>
</dbReference>
<sequence>MKLEYPSFGRIIVDGKTYEHDIVVYPSGKVEKRKKWLSKSKHGTSHKLDPDELKEYLTEDFDVLIVGTGYYGYLSLLPESRELVKGKEVYGLPTGKAVELFNELNGKRKVLGIFHVTC</sequence>
<dbReference type="Proteomes" id="UP000029980">
    <property type="component" value="Chromosome"/>
</dbReference>
<dbReference type="RefSeq" id="WP_050001866.1">
    <property type="nucleotide sequence ID" value="NZ_CP008887.1"/>
</dbReference>
<evidence type="ECO:0000256" key="1">
    <source>
        <dbReference type="ARBA" id="ARBA00004496"/>
    </source>
</evidence>
<dbReference type="STRING" id="1505907.TEU_00200"/>
<name>A0A097QQY9_9EURY</name>
<reference evidence="3 4" key="1">
    <citation type="journal article" date="2015" name="Int. J. Syst. Evol. Microbiol.">
        <title>Thermococcus eurythermalis sp. nov., a conditional piezophilic hyperthermophilic archaeon with a wide temperature range isolated from an oil-immersed chimney in the Guaymas Basin.</title>
        <authorList>
            <person name="Zhao W."/>
            <person name="Zeng X."/>
            <person name="Xiao X."/>
        </authorList>
    </citation>
    <scope>NUCLEOTIDE SEQUENCE [LARGE SCALE GENOMIC DNA]</scope>
    <source>
        <strain evidence="3 4">A501</strain>
    </source>
</reference>
<protein>
    <submittedName>
        <fullName evidence="3">Uncharacterized protein</fullName>
    </submittedName>
</protein>